<feature type="region of interest" description="Disordered" evidence="1">
    <location>
        <begin position="1"/>
        <end position="39"/>
    </location>
</feature>
<feature type="compositionally biased region" description="Polar residues" evidence="1">
    <location>
        <begin position="7"/>
        <end position="18"/>
    </location>
</feature>
<reference evidence="2 3" key="1">
    <citation type="submission" date="2018-06" db="EMBL/GenBank/DDBJ databases">
        <authorList>
            <consortium name="Pathogen Informatics"/>
            <person name="Doyle S."/>
        </authorList>
    </citation>
    <scope>NUCLEOTIDE SEQUENCE [LARGE SCALE GENOMIC DNA]</scope>
    <source>
        <strain evidence="2 3">NCTC11820</strain>
    </source>
</reference>
<dbReference type="EMBL" id="UASJ01000001">
    <property type="protein sequence ID" value="SQB64115.1"/>
    <property type="molecule type" value="Genomic_DNA"/>
</dbReference>
<gene>
    <name evidence="2" type="ORF">NCTC11820_00446</name>
</gene>
<dbReference type="AlphaFoldDB" id="A0A2X2YU62"/>
<accession>A0A2X2YU62</accession>
<dbReference type="GeneID" id="55564407"/>
<dbReference type="Proteomes" id="UP000250245">
    <property type="component" value="Unassembled WGS sequence"/>
</dbReference>
<proteinExistence type="predicted"/>
<sequence>MTKETKQSSAPPQATQTDKACGESCEKKTKAKPFPMGPNPSIDDEVRYANVVFLNAVIPLLKPIVAEKPELAAAFKGKEGVVQISCLTPAGTSIDGRPERYATHLIIHGASITPKLGAHPLPNVEIEFPSPEKLNDFFKGKVNLPKIRGGLSNPGLLVATVKALLAMSSLLGATAAPKIEDDRKLLTKCMFYLLTTGMSQLNKAGHPGVHAWTDPSPDRVYAYVVDGHPELGAYIRIKAGKSKAFRGEYTRSAAFFTMRFDSVTSALGTLLQTDDLLDAQASGRMSMEGSPEYGAELGALMMAVGDYAK</sequence>
<evidence type="ECO:0008006" key="4">
    <source>
        <dbReference type="Google" id="ProtNLM"/>
    </source>
</evidence>
<dbReference type="RefSeq" id="WP_013188671.1">
    <property type="nucleotide sequence ID" value="NZ_CAMYEK010000017.1"/>
</dbReference>
<evidence type="ECO:0000256" key="1">
    <source>
        <dbReference type="SAM" id="MobiDB-lite"/>
    </source>
</evidence>
<evidence type="ECO:0000313" key="2">
    <source>
        <dbReference type="EMBL" id="SQB64115.1"/>
    </source>
</evidence>
<name>A0A2X2YU62_9ACTO</name>
<protein>
    <recommendedName>
        <fullName evidence="4">SCP2 domain-containing protein</fullName>
    </recommendedName>
</protein>
<organism evidence="2 3">
    <name type="scientific">Mobiluncus curtisii</name>
    <dbReference type="NCBI Taxonomy" id="2051"/>
    <lineage>
        <taxon>Bacteria</taxon>
        <taxon>Bacillati</taxon>
        <taxon>Actinomycetota</taxon>
        <taxon>Actinomycetes</taxon>
        <taxon>Actinomycetales</taxon>
        <taxon>Actinomycetaceae</taxon>
        <taxon>Mobiluncus</taxon>
    </lineage>
</organism>
<evidence type="ECO:0000313" key="3">
    <source>
        <dbReference type="Proteomes" id="UP000250245"/>
    </source>
</evidence>